<gene>
    <name evidence="1" type="ORF">CGOC_LOCUS2345</name>
</gene>
<proteinExistence type="predicted"/>
<organism evidence="1 2">
    <name type="scientific">Cylicostephanus goldi</name>
    <name type="common">Nematode worm</name>
    <dbReference type="NCBI Taxonomy" id="71465"/>
    <lineage>
        <taxon>Eukaryota</taxon>
        <taxon>Metazoa</taxon>
        <taxon>Ecdysozoa</taxon>
        <taxon>Nematoda</taxon>
        <taxon>Chromadorea</taxon>
        <taxon>Rhabditida</taxon>
        <taxon>Rhabditina</taxon>
        <taxon>Rhabditomorpha</taxon>
        <taxon>Strongyloidea</taxon>
        <taxon>Strongylidae</taxon>
        <taxon>Cylicostephanus</taxon>
    </lineage>
</organism>
<dbReference type="Proteomes" id="UP000271889">
    <property type="component" value="Unassembled WGS sequence"/>
</dbReference>
<dbReference type="EMBL" id="UYRV01005197">
    <property type="protein sequence ID" value="VDK52393.1"/>
    <property type="molecule type" value="Genomic_DNA"/>
</dbReference>
<reference evidence="1 2" key="1">
    <citation type="submission" date="2018-11" db="EMBL/GenBank/DDBJ databases">
        <authorList>
            <consortium name="Pathogen Informatics"/>
        </authorList>
    </citation>
    <scope>NUCLEOTIDE SEQUENCE [LARGE SCALE GENOMIC DNA]</scope>
</reference>
<keyword evidence="2" id="KW-1185">Reference proteome</keyword>
<evidence type="ECO:0000313" key="2">
    <source>
        <dbReference type="Proteomes" id="UP000271889"/>
    </source>
</evidence>
<dbReference type="AlphaFoldDB" id="A0A3P6R9R9"/>
<evidence type="ECO:0000313" key="1">
    <source>
        <dbReference type="EMBL" id="VDK52393.1"/>
    </source>
</evidence>
<accession>A0A3P6R9R9</accession>
<name>A0A3P6R9R9_CYLGO</name>
<protein>
    <submittedName>
        <fullName evidence="1">Uncharacterized protein</fullName>
    </submittedName>
</protein>
<sequence length="82" mass="9597">MKGRDLCRENGDSNQWRAEDQRFSEQCCFEWKRTRAGNLVVTTQQSTALYTRGTHRTHRTRMQPPNSTIVALLERLDLDRSA</sequence>